<dbReference type="InterPro" id="IPR000629">
    <property type="entry name" value="RNA-helicase_DEAD-box_CS"/>
</dbReference>
<feature type="compositionally biased region" description="Low complexity" evidence="8">
    <location>
        <begin position="1"/>
        <end position="11"/>
    </location>
</feature>
<dbReference type="OrthoDB" id="3370at2759"/>
<dbReference type="AlphaFoldDB" id="A0A2V0NUS8"/>
<comment type="catalytic activity">
    <reaction evidence="7">
        <text>ATP + H2O = ADP + phosphate + H(+)</text>
        <dbReference type="Rhea" id="RHEA:13065"/>
        <dbReference type="ChEBI" id="CHEBI:15377"/>
        <dbReference type="ChEBI" id="CHEBI:15378"/>
        <dbReference type="ChEBI" id="CHEBI:30616"/>
        <dbReference type="ChEBI" id="CHEBI:43474"/>
        <dbReference type="ChEBI" id="CHEBI:456216"/>
        <dbReference type="EC" id="3.6.4.13"/>
    </reaction>
</comment>
<dbReference type="EC" id="3.6.4.13" evidence="7"/>
<dbReference type="Pfam" id="PF00271">
    <property type="entry name" value="Helicase_C"/>
    <property type="match status" value="1"/>
</dbReference>
<dbReference type="InterPro" id="IPR011545">
    <property type="entry name" value="DEAD/DEAH_box_helicase_dom"/>
</dbReference>
<accession>A0A2V0NUS8</accession>
<feature type="region of interest" description="Disordered" evidence="8">
    <location>
        <begin position="1"/>
        <end position="34"/>
    </location>
</feature>
<comment type="similarity">
    <text evidence="6">Belongs to the DEAD box helicase family.</text>
</comment>
<feature type="region of interest" description="Disordered" evidence="8">
    <location>
        <begin position="133"/>
        <end position="164"/>
    </location>
</feature>
<dbReference type="GO" id="GO:0003723">
    <property type="term" value="F:RNA binding"/>
    <property type="evidence" value="ECO:0007669"/>
    <property type="project" value="UniProtKB-UniRule"/>
</dbReference>
<dbReference type="CDD" id="cd18787">
    <property type="entry name" value="SF2_C_DEAD"/>
    <property type="match status" value="1"/>
</dbReference>
<dbReference type="GO" id="GO:0005524">
    <property type="term" value="F:ATP binding"/>
    <property type="evidence" value="ECO:0007669"/>
    <property type="project" value="UniProtKB-UniRule"/>
</dbReference>
<comment type="function">
    <text evidence="7">RNA helicase.</text>
</comment>
<comment type="domain">
    <text evidence="7">The Q motif is unique to and characteristic of the DEAD box family of RNA helicases and controls ATP binding and hydrolysis.</text>
</comment>
<evidence type="ECO:0000259" key="9">
    <source>
        <dbReference type="PROSITE" id="PS51192"/>
    </source>
</evidence>
<gene>
    <name evidence="11" type="ORF">Rsub_04138</name>
</gene>
<evidence type="ECO:0000313" key="12">
    <source>
        <dbReference type="Proteomes" id="UP000247498"/>
    </source>
</evidence>
<organism evidence="11 12">
    <name type="scientific">Raphidocelis subcapitata</name>
    <dbReference type="NCBI Taxonomy" id="307507"/>
    <lineage>
        <taxon>Eukaryota</taxon>
        <taxon>Viridiplantae</taxon>
        <taxon>Chlorophyta</taxon>
        <taxon>core chlorophytes</taxon>
        <taxon>Chlorophyceae</taxon>
        <taxon>CS clade</taxon>
        <taxon>Sphaeropleales</taxon>
        <taxon>Selenastraceae</taxon>
        <taxon>Raphidocelis</taxon>
    </lineage>
</organism>
<feature type="compositionally biased region" description="Low complexity" evidence="8">
    <location>
        <begin position="587"/>
        <end position="597"/>
    </location>
</feature>
<dbReference type="PROSITE" id="PS00039">
    <property type="entry name" value="DEAD_ATP_HELICASE"/>
    <property type="match status" value="1"/>
</dbReference>
<feature type="region of interest" description="Disordered" evidence="8">
    <location>
        <begin position="540"/>
        <end position="634"/>
    </location>
</feature>
<dbReference type="InterPro" id="IPR014001">
    <property type="entry name" value="Helicase_ATP-bd"/>
</dbReference>
<comment type="caution">
    <text evidence="11">The sequence shown here is derived from an EMBL/GenBank/DDBJ whole genome shotgun (WGS) entry which is preliminary data.</text>
</comment>
<evidence type="ECO:0000256" key="6">
    <source>
        <dbReference type="RuleBase" id="RU000492"/>
    </source>
</evidence>
<dbReference type="FunCoup" id="A0A2V0NUS8">
    <property type="interactions" value="2031"/>
</dbReference>
<feature type="domain" description="Helicase C-terminal" evidence="10">
    <location>
        <begin position="354"/>
        <end position="501"/>
    </location>
</feature>
<dbReference type="SUPFAM" id="SSF52540">
    <property type="entry name" value="P-loop containing nucleoside triphosphate hydrolases"/>
    <property type="match status" value="1"/>
</dbReference>
<feature type="domain" description="Helicase ATP-binding" evidence="9">
    <location>
        <begin position="91"/>
        <end position="323"/>
    </location>
</feature>
<feature type="region of interest" description="Disordered" evidence="8">
    <location>
        <begin position="490"/>
        <end position="509"/>
    </location>
</feature>
<evidence type="ECO:0000259" key="10">
    <source>
        <dbReference type="PROSITE" id="PS51194"/>
    </source>
</evidence>
<sequence>MADPDATAGATPKGGAGGAAAAAAPAAPAPPPPAPASALPWLRVPITFQAGSGVPLEEVHGMAPALREAVRSALGFSELFPVQAAVWRELAGGASASHDACICAPTGSGKTLAYALPLLSAVAAARPHAAAVAPASGSGRGGGAAAAARGGRGGGAAAGASPAPLPSGPRDLAALVVLPTRDLAVQVHATLAALAPRLGLVAGLAAAQSSVASEAAAVVGRPAAPGSGRVRVLVVDEADRLLRQDYQNWLPAVLAQLPGGDGAGFGGGDGGGFGGGGGDPAPHLNVPLLPFGQPRPLKLIVSATLTRDPSKLARLQLHCPRFISLAALGGRRYALPPGLRLHRVLAPAQHKPLALVALLHRLKGVPTLVFASSLETTHRLYLLLAALPGLPERVVEYAGRLPASERAANLAAFRRGAARVLVASDAMARGMDVDGVGAVVNYDAPVYPKVFVHRAGRTARAGRAGAVYTLLRPQDMRHFKAVASKLSLPAEQGEQGGGGGGGGGGGAAAGRELRLPQEELAPLRPTLREALQQVQALLAAERSEDASGGGGDGGGGGKRAPPGRELAAEAGTASGGGDASGGGSDGGDSSSDGSGSDEPNKPDDAAAGGTGDAGGGVKAAAQSEHRKTKRRKQV</sequence>
<proteinExistence type="inferred from homology"/>
<keyword evidence="4 6" id="KW-0067">ATP-binding</keyword>
<feature type="compositionally biased region" description="Gly residues" evidence="8">
    <location>
        <begin position="608"/>
        <end position="617"/>
    </location>
</feature>
<dbReference type="GO" id="GO:0016787">
    <property type="term" value="F:hydrolase activity"/>
    <property type="evidence" value="ECO:0007669"/>
    <property type="project" value="UniProtKB-KW"/>
</dbReference>
<feature type="compositionally biased region" description="Gly residues" evidence="8">
    <location>
        <begin position="494"/>
        <end position="508"/>
    </location>
</feature>
<dbReference type="PROSITE" id="PS51194">
    <property type="entry name" value="HELICASE_CTER"/>
    <property type="match status" value="1"/>
</dbReference>
<keyword evidence="3 6" id="KW-0347">Helicase</keyword>
<protein>
    <recommendedName>
        <fullName evidence="7">ATP-dependent RNA helicase</fullName>
        <ecNumber evidence="7">3.6.4.13</ecNumber>
    </recommendedName>
</protein>
<feature type="compositionally biased region" description="Gly residues" evidence="8">
    <location>
        <begin position="573"/>
        <end position="586"/>
    </location>
</feature>
<feature type="compositionally biased region" description="Gly residues" evidence="8">
    <location>
        <begin position="547"/>
        <end position="558"/>
    </location>
</feature>
<dbReference type="Proteomes" id="UP000247498">
    <property type="component" value="Unassembled WGS sequence"/>
</dbReference>
<dbReference type="InterPro" id="IPR001650">
    <property type="entry name" value="Helicase_C-like"/>
</dbReference>
<keyword evidence="5 7" id="KW-0694">RNA-binding</keyword>
<evidence type="ECO:0000256" key="8">
    <source>
        <dbReference type="SAM" id="MobiDB-lite"/>
    </source>
</evidence>
<dbReference type="SMART" id="SM00487">
    <property type="entry name" value="DEXDc"/>
    <property type="match status" value="1"/>
</dbReference>
<evidence type="ECO:0000256" key="1">
    <source>
        <dbReference type="ARBA" id="ARBA00022741"/>
    </source>
</evidence>
<dbReference type="Pfam" id="PF00270">
    <property type="entry name" value="DEAD"/>
    <property type="match status" value="1"/>
</dbReference>
<dbReference type="InterPro" id="IPR027417">
    <property type="entry name" value="P-loop_NTPase"/>
</dbReference>
<name>A0A2V0NUS8_9CHLO</name>
<dbReference type="SMART" id="SM00490">
    <property type="entry name" value="HELICc"/>
    <property type="match status" value="1"/>
</dbReference>
<evidence type="ECO:0000256" key="3">
    <source>
        <dbReference type="ARBA" id="ARBA00022806"/>
    </source>
</evidence>
<keyword evidence="2 6" id="KW-0378">Hydrolase</keyword>
<evidence type="ECO:0000256" key="4">
    <source>
        <dbReference type="ARBA" id="ARBA00022840"/>
    </source>
</evidence>
<evidence type="ECO:0000256" key="2">
    <source>
        <dbReference type="ARBA" id="ARBA00022801"/>
    </source>
</evidence>
<feature type="compositionally biased region" description="Gly residues" evidence="8">
    <location>
        <begin position="138"/>
        <end position="157"/>
    </location>
</feature>
<keyword evidence="12" id="KW-1185">Reference proteome</keyword>
<dbReference type="Gene3D" id="3.40.50.300">
    <property type="entry name" value="P-loop containing nucleotide triphosphate hydrolases"/>
    <property type="match status" value="2"/>
</dbReference>
<dbReference type="PROSITE" id="PS51192">
    <property type="entry name" value="HELICASE_ATP_BIND_1"/>
    <property type="match status" value="1"/>
</dbReference>
<evidence type="ECO:0000313" key="11">
    <source>
        <dbReference type="EMBL" id="GBF91398.1"/>
    </source>
</evidence>
<evidence type="ECO:0000256" key="7">
    <source>
        <dbReference type="RuleBase" id="RU365068"/>
    </source>
</evidence>
<dbReference type="GO" id="GO:0003724">
    <property type="term" value="F:RNA helicase activity"/>
    <property type="evidence" value="ECO:0007669"/>
    <property type="project" value="UniProtKB-EC"/>
</dbReference>
<keyword evidence="1 6" id="KW-0547">Nucleotide-binding</keyword>
<dbReference type="EMBL" id="BDRX01000024">
    <property type="protein sequence ID" value="GBF91398.1"/>
    <property type="molecule type" value="Genomic_DNA"/>
</dbReference>
<evidence type="ECO:0000256" key="5">
    <source>
        <dbReference type="ARBA" id="ARBA00022884"/>
    </source>
</evidence>
<reference evidence="11 12" key="1">
    <citation type="journal article" date="2018" name="Sci. Rep.">
        <title>Raphidocelis subcapitata (=Pseudokirchneriella subcapitata) provides an insight into genome evolution and environmental adaptations in the Sphaeropleales.</title>
        <authorList>
            <person name="Suzuki S."/>
            <person name="Yamaguchi H."/>
            <person name="Nakajima N."/>
            <person name="Kawachi M."/>
        </authorList>
    </citation>
    <scope>NUCLEOTIDE SEQUENCE [LARGE SCALE GENOMIC DNA]</scope>
    <source>
        <strain evidence="11 12">NIES-35</strain>
    </source>
</reference>
<dbReference type="InParanoid" id="A0A2V0NUS8"/>
<dbReference type="PANTHER" id="PTHR24031">
    <property type="entry name" value="RNA HELICASE"/>
    <property type="match status" value="1"/>
</dbReference>
<dbReference type="STRING" id="307507.A0A2V0NUS8"/>